<reference evidence="3" key="1">
    <citation type="journal article" date="2019" name="Int. J. Syst. Evol. Microbiol.">
        <title>The Global Catalogue of Microorganisms (GCM) 10K type strain sequencing project: providing services to taxonomists for standard genome sequencing and annotation.</title>
        <authorList>
            <consortium name="The Broad Institute Genomics Platform"/>
            <consortium name="The Broad Institute Genome Sequencing Center for Infectious Disease"/>
            <person name="Wu L."/>
            <person name="Ma J."/>
        </authorList>
    </citation>
    <scope>NUCLEOTIDE SEQUENCE [LARGE SCALE GENOMIC DNA]</scope>
    <source>
        <strain evidence="3">CGMCC 4.7139</strain>
    </source>
</reference>
<evidence type="ECO:0008006" key="4">
    <source>
        <dbReference type="Google" id="ProtNLM"/>
    </source>
</evidence>
<dbReference type="SUPFAM" id="SSF89392">
    <property type="entry name" value="Prokaryotic lipoproteins and lipoprotein localization factors"/>
    <property type="match status" value="1"/>
</dbReference>
<dbReference type="Gene3D" id="2.50.20.20">
    <property type="match status" value="1"/>
</dbReference>
<sequence length="314" mass="33226">MSMSAWMRAGVSLTAVAVVVGVAGCQGGDGEKKAAGTPGKTEAESRAAVTQVLTAAYKKTSAAKSAKVSMTMTMPATVDGGGTMEMSGVMGWDPTVMDMTMKGSMFKADPDAPEQIRMVWLNNAMYMDMGAKAAKASKAMDGKRWMKFDLGAAAEASGDKALQKQMTGSLENMNQDPAQQLALLLESPNLKHVGAEKIDGVQAQHYEGTLTLDEMVASNKSLKTLSEKERKDLLATMKKSGIKGYDTEVWVNGDNYPVKMDIGIDSPQGMTKIVANYSDYGAKATVQAPPAGDTFDLMEMLKKVGKGMESAGAS</sequence>
<comment type="caution">
    <text evidence="2">The sequence shown here is derived from an EMBL/GenBank/DDBJ whole genome shotgun (WGS) entry which is preliminary data.</text>
</comment>
<protein>
    <recommendedName>
        <fullName evidence="4">Lipoprotein</fullName>
    </recommendedName>
</protein>
<dbReference type="Proteomes" id="UP001595993">
    <property type="component" value="Unassembled WGS sequence"/>
</dbReference>
<dbReference type="EMBL" id="JBHSFE010000003">
    <property type="protein sequence ID" value="MFC4606450.1"/>
    <property type="molecule type" value="Genomic_DNA"/>
</dbReference>
<evidence type="ECO:0000256" key="1">
    <source>
        <dbReference type="SAM" id="SignalP"/>
    </source>
</evidence>
<keyword evidence="1" id="KW-0732">Signal</keyword>
<gene>
    <name evidence="2" type="ORF">ACFO9E_01225</name>
</gene>
<evidence type="ECO:0000313" key="3">
    <source>
        <dbReference type="Proteomes" id="UP001595993"/>
    </source>
</evidence>
<evidence type="ECO:0000313" key="2">
    <source>
        <dbReference type="EMBL" id="MFC4606450.1"/>
    </source>
</evidence>
<feature type="signal peptide" evidence="1">
    <location>
        <begin position="1"/>
        <end position="17"/>
    </location>
</feature>
<organism evidence="2 3">
    <name type="scientific">Streptomyces maoxianensis</name>
    <dbReference type="NCBI Taxonomy" id="1459942"/>
    <lineage>
        <taxon>Bacteria</taxon>
        <taxon>Bacillati</taxon>
        <taxon>Actinomycetota</taxon>
        <taxon>Actinomycetes</taxon>
        <taxon>Kitasatosporales</taxon>
        <taxon>Streptomycetaceae</taxon>
        <taxon>Streptomyces</taxon>
    </lineage>
</organism>
<keyword evidence="3" id="KW-1185">Reference proteome</keyword>
<name>A0ABV9FWP5_9ACTN</name>
<feature type="chain" id="PRO_5045692044" description="Lipoprotein" evidence="1">
    <location>
        <begin position="18"/>
        <end position="314"/>
    </location>
</feature>
<dbReference type="InterPro" id="IPR029046">
    <property type="entry name" value="LolA/LolB/LppX"/>
</dbReference>
<accession>A0ABV9FWP5</accession>
<dbReference type="RefSeq" id="WP_381190723.1">
    <property type="nucleotide sequence ID" value="NZ_JBHSFE010000003.1"/>
</dbReference>
<proteinExistence type="predicted"/>